<feature type="domain" description="Heparan sulfate-N-deacetylase N-terminal" evidence="23">
    <location>
        <begin position="111"/>
        <end position="334"/>
    </location>
</feature>
<dbReference type="GO" id="GO:0016787">
    <property type="term" value="F:hydrolase activity"/>
    <property type="evidence" value="ECO:0007669"/>
    <property type="project" value="UniProtKB-KW"/>
</dbReference>
<organism evidence="24">
    <name type="scientific">Darwinula stevensoni</name>
    <dbReference type="NCBI Taxonomy" id="69355"/>
    <lineage>
        <taxon>Eukaryota</taxon>
        <taxon>Metazoa</taxon>
        <taxon>Ecdysozoa</taxon>
        <taxon>Arthropoda</taxon>
        <taxon>Crustacea</taxon>
        <taxon>Oligostraca</taxon>
        <taxon>Ostracoda</taxon>
        <taxon>Podocopa</taxon>
        <taxon>Podocopida</taxon>
        <taxon>Darwinulocopina</taxon>
        <taxon>Darwinuloidea</taxon>
        <taxon>Darwinulidae</taxon>
        <taxon>Darwinula</taxon>
    </lineage>
</organism>
<evidence type="ECO:0000256" key="16">
    <source>
        <dbReference type="PIRSR" id="PIRSR637359-1"/>
    </source>
</evidence>
<evidence type="ECO:0000256" key="4">
    <source>
        <dbReference type="ARBA" id="ARBA00010420"/>
    </source>
</evidence>
<keyword evidence="25" id="KW-1185">Reference proteome</keyword>
<evidence type="ECO:0000256" key="8">
    <source>
        <dbReference type="ARBA" id="ARBA00022801"/>
    </source>
</evidence>
<dbReference type="InterPro" id="IPR056793">
    <property type="entry name" value="HSNSD_N"/>
</dbReference>
<dbReference type="PANTHER" id="PTHR10605:SF56">
    <property type="entry name" value="BIFUNCTIONAL HEPARAN SULFATE N-DEACETYLASE_N-SULFOTRANSFERASE"/>
    <property type="match status" value="1"/>
</dbReference>
<keyword evidence="10 20" id="KW-1133">Transmembrane helix</keyword>
<protein>
    <recommendedName>
        <fullName evidence="5">[heparan sulfate]-glucosamine N-sulfotransferase</fullName>
        <ecNumber evidence="5">2.8.2.8</ecNumber>
    </recommendedName>
</protein>
<dbReference type="EMBL" id="CAJPEV010000775">
    <property type="protein sequence ID" value="CAG0888420.1"/>
    <property type="molecule type" value="Genomic_DNA"/>
</dbReference>
<evidence type="ECO:0000256" key="7">
    <source>
        <dbReference type="ARBA" id="ARBA00022692"/>
    </source>
</evidence>
<dbReference type="Pfam" id="PF25119">
    <property type="entry name" value="HSNSD_N"/>
    <property type="match status" value="1"/>
</dbReference>
<evidence type="ECO:0000256" key="12">
    <source>
        <dbReference type="ARBA" id="ARBA00023136"/>
    </source>
</evidence>
<dbReference type="UniPathway" id="UPA00862"/>
<evidence type="ECO:0000313" key="24">
    <source>
        <dbReference type="EMBL" id="CAD7245076.1"/>
    </source>
</evidence>
<dbReference type="UniPathway" id="UPA00756"/>
<keyword evidence="7 20" id="KW-0812">Transmembrane</keyword>
<evidence type="ECO:0000256" key="17">
    <source>
        <dbReference type="PIRSR" id="PIRSR637359-2"/>
    </source>
</evidence>
<dbReference type="GO" id="GO:0000139">
    <property type="term" value="C:Golgi membrane"/>
    <property type="evidence" value="ECO:0007669"/>
    <property type="project" value="UniProtKB-SubCell"/>
</dbReference>
<keyword evidence="12 20" id="KW-0472">Membrane</keyword>
<feature type="region of interest" description="Disordered" evidence="19">
    <location>
        <begin position="913"/>
        <end position="942"/>
    </location>
</feature>
<feature type="active site" description="For sulfotransferase activity" evidence="16">
    <location>
        <position position="647"/>
    </location>
</feature>
<name>A0A7R9A6N9_9CRUS</name>
<comment type="similarity">
    <text evidence="4">Belongs to the sulfotransferase 1 family. NDST subfamily.</text>
</comment>
<keyword evidence="8" id="KW-0378">Hydrolase</keyword>
<sequence length="942" mass="108242">MSTSTSRGSLISDDVNGRRRVAKGHHIFHSFLNPIFVFRLLLAFLLLSLVSILALGYYVSTGRHYYATIPLSRPVVNVPCAWPQTRGQGPMWDYGKYLPAVHEGKAQLRLDPRALLFVTTTHSSLGKSLAEWLVANRIRYKLEVAGKSLPVLTNEGKGKFGVIIFENFYQYLHMDSWHRGILDKYCREYQVGVLGFLAPQGENVFSSSLPGFPLSVELYSHVLRAELNPESRVLRITRPGDVVSPLGTVQKWVTFRSNHSTYKPVEWVHVPLEPLIPFDQAKSISDPPPVPRSEQKISVLLDEGQYDGIPRILFGAGLGFWLHHLLLLDGMSYLSHGRLSDSLTRYLLVDIDDIFVGKSGFRLIPPDVLELVEAQRRLQSLVPGFRFNLGFSGGFHHRGTPYEDEAEDLLLYYKDEFWWFPHMWTHMQPHSVDNITALEAHMVFNKQFAVEQGLPMNGSYAIAPHHSGVYPVHEPLYEAWKSVWGVEVTATEEYPHLRPPRLRRGFIHNGIKVLPRQTCGLYTHTNLYEEFPGGKEKLEESIRGGELFLTLVSNRVNVFMTHMSNYALDRLGSYVFESAVQFLRCWTNLRLETRPPLQLADIYFDLYPEEQDPIWGNPCQDKRHLEIWSKNKSCERLPNFLIIGPQKTGTTALYSFLSIHPAISSNRDSPETFEELQFFSGKNYQKGIDWYMSFFPPPANDNETRYLFEKSANYFDGTLVPQRVHALLPSAHLITILIPPSKRAYSWYHHQRVHNDKAALEFSFHEVITANPRHAPRALRELHNRILQPGMYAHHLERWLALFPPQQLHLVDGERLKSDPILVLNQLQTELKIRPFFDYANHLKYVDQKGFYCQVDSLNKTKCLGQGKGRNYPPMESASLKFLREYYQPENTALEKLFKRLGYPIPSWLEEELGTESQNNPQIPAEEISNNVSSHWENPGSQ</sequence>
<evidence type="ECO:0000256" key="15">
    <source>
        <dbReference type="ARBA" id="ARBA00023268"/>
    </source>
</evidence>
<dbReference type="InterPro" id="IPR027417">
    <property type="entry name" value="P-loop_NTPase"/>
</dbReference>
<dbReference type="GO" id="GO:0015012">
    <property type="term" value="P:heparan sulfate proteoglycan biosynthetic process"/>
    <property type="evidence" value="ECO:0007669"/>
    <property type="project" value="UniProtKB-UniPathway"/>
</dbReference>
<evidence type="ECO:0000256" key="5">
    <source>
        <dbReference type="ARBA" id="ARBA00012979"/>
    </source>
</evidence>
<dbReference type="Pfam" id="PF00685">
    <property type="entry name" value="Sulfotransfer_1"/>
    <property type="match status" value="1"/>
</dbReference>
<gene>
    <name evidence="24" type="ORF">DSTB1V02_LOCUS4954</name>
</gene>
<dbReference type="EMBL" id="LR900292">
    <property type="protein sequence ID" value="CAD7245076.1"/>
    <property type="molecule type" value="Genomic_DNA"/>
</dbReference>
<evidence type="ECO:0000256" key="11">
    <source>
        <dbReference type="ARBA" id="ARBA00023034"/>
    </source>
</evidence>
<evidence type="ECO:0000259" key="21">
    <source>
        <dbReference type="Pfam" id="PF00685"/>
    </source>
</evidence>
<evidence type="ECO:0000256" key="6">
    <source>
        <dbReference type="ARBA" id="ARBA00022679"/>
    </source>
</evidence>
<dbReference type="GO" id="GO:0019213">
    <property type="term" value="F:deacetylase activity"/>
    <property type="evidence" value="ECO:0007669"/>
    <property type="project" value="TreeGrafter"/>
</dbReference>
<evidence type="ECO:0000256" key="14">
    <source>
        <dbReference type="ARBA" id="ARBA00023180"/>
    </source>
</evidence>
<keyword evidence="15" id="KW-0511">Multifunctional enzyme</keyword>
<dbReference type="SUPFAM" id="SSF52540">
    <property type="entry name" value="P-loop containing nucleoside triphosphate hydrolases"/>
    <property type="match status" value="1"/>
</dbReference>
<dbReference type="GO" id="GO:0015016">
    <property type="term" value="F:heparan sulfate N-sulfotransferase activity"/>
    <property type="evidence" value="ECO:0007669"/>
    <property type="project" value="UniProtKB-EC"/>
</dbReference>
<keyword evidence="6" id="KW-0808">Transferase</keyword>
<feature type="compositionally biased region" description="Polar residues" evidence="19">
    <location>
        <begin position="915"/>
        <end position="942"/>
    </location>
</feature>
<feature type="disulfide bond" evidence="18">
    <location>
        <begin position="853"/>
        <end position="863"/>
    </location>
</feature>
<dbReference type="EC" id="2.8.2.8" evidence="5"/>
<dbReference type="AlphaFoldDB" id="A0A7R9A6N9"/>
<feature type="binding site" evidence="17">
    <location>
        <position position="746"/>
    </location>
    <ligand>
        <name>3'-phosphoadenylyl sulfate</name>
        <dbReference type="ChEBI" id="CHEBI:58339"/>
    </ligand>
</feature>
<keyword evidence="9" id="KW-0735">Signal-anchor</keyword>
<evidence type="ECO:0000259" key="23">
    <source>
        <dbReference type="Pfam" id="PF25119"/>
    </source>
</evidence>
<proteinExistence type="inferred from homology"/>
<evidence type="ECO:0000256" key="10">
    <source>
        <dbReference type="ARBA" id="ARBA00022989"/>
    </source>
</evidence>
<evidence type="ECO:0000256" key="9">
    <source>
        <dbReference type="ARBA" id="ARBA00022968"/>
    </source>
</evidence>
<dbReference type="GO" id="GO:0030210">
    <property type="term" value="P:heparin proteoglycan biosynthetic process"/>
    <property type="evidence" value="ECO:0007669"/>
    <property type="project" value="UniProtKB-UniPathway"/>
</dbReference>
<keyword evidence="11" id="KW-0333">Golgi apparatus</keyword>
<evidence type="ECO:0000256" key="2">
    <source>
        <dbReference type="ARBA" id="ARBA00004841"/>
    </source>
</evidence>
<evidence type="ECO:0000256" key="1">
    <source>
        <dbReference type="ARBA" id="ARBA00004323"/>
    </source>
</evidence>
<feature type="transmembrane region" description="Helical" evidence="20">
    <location>
        <begin position="36"/>
        <end position="59"/>
    </location>
</feature>
<feature type="domain" description="Sulfotransferase" evidence="21">
    <location>
        <begin position="638"/>
        <end position="888"/>
    </location>
</feature>
<feature type="binding site" evidence="17">
    <location>
        <position position="852"/>
    </location>
    <ligand>
        <name>3'-phosphoadenylyl sulfate</name>
        <dbReference type="ChEBI" id="CHEBI:58339"/>
    </ligand>
</feature>
<dbReference type="PANTHER" id="PTHR10605">
    <property type="entry name" value="HEPARAN SULFATE SULFOTRANSFERASE"/>
    <property type="match status" value="1"/>
</dbReference>
<accession>A0A7R9A6N9</accession>
<dbReference type="Gene3D" id="3.40.50.300">
    <property type="entry name" value="P-loop containing nucleotide triphosphate hydrolases"/>
    <property type="match status" value="1"/>
</dbReference>
<dbReference type="InterPro" id="IPR021930">
    <property type="entry name" value="Heparan_SO4_deacetylase_dom"/>
</dbReference>
<dbReference type="InterPro" id="IPR037359">
    <property type="entry name" value="NST/OST"/>
</dbReference>
<comment type="subcellular location">
    <subcellularLocation>
        <location evidence="1">Golgi apparatus membrane</location>
        <topology evidence="1">Single-pass type II membrane protein</topology>
    </subcellularLocation>
</comment>
<keyword evidence="14" id="KW-0325">Glycoprotein</keyword>
<evidence type="ECO:0000256" key="19">
    <source>
        <dbReference type="SAM" id="MobiDB-lite"/>
    </source>
</evidence>
<dbReference type="Pfam" id="PF12062">
    <property type="entry name" value="HSNSD-CE"/>
    <property type="match status" value="1"/>
</dbReference>
<feature type="domain" description="Heparan sulphate-N-deacetylase deacetylase" evidence="22">
    <location>
        <begin position="345"/>
        <end position="548"/>
    </location>
</feature>
<evidence type="ECO:0000256" key="20">
    <source>
        <dbReference type="SAM" id="Phobius"/>
    </source>
</evidence>
<evidence type="ECO:0000256" key="3">
    <source>
        <dbReference type="ARBA" id="ARBA00005093"/>
    </source>
</evidence>
<evidence type="ECO:0000259" key="22">
    <source>
        <dbReference type="Pfam" id="PF12062"/>
    </source>
</evidence>
<reference evidence="24" key="1">
    <citation type="submission" date="2020-11" db="EMBL/GenBank/DDBJ databases">
        <authorList>
            <person name="Tran Van P."/>
        </authorList>
    </citation>
    <scope>NUCLEOTIDE SEQUENCE</scope>
</reference>
<evidence type="ECO:0000256" key="18">
    <source>
        <dbReference type="PIRSR" id="PIRSR637359-3"/>
    </source>
</evidence>
<dbReference type="InterPro" id="IPR000863">
    <property type="entry name" value="Sulfotransferase_dom"/>
</dbReference>
<feature type="binding site" evidence="17">
    <location>
        <begin position="868"/>
        <end position="872"/>
    </location>
    <ligand>
        <name>3'-phosphoadenylyl sulfate</name>
        <dbReference type="ChEBI" id="CHEBI:58339"/>
    </ligand>
</feature>
<comment type="pathway">
    <text evidence="3">Glycan metabolism; heparan sulfate biosynthesis.</text>
</comment>
<comment type="pathway">
    <text evidence="2">Glycan metabolism; heparin biosynthesis.</text>
</comment>
<keyword evidence="13 18" id="KW-1015">Disulfide bond</keyword>
<evidence type="ECO:0000256" key="13">
    <source>
        <dbReference type="ARBA" id="ARBA00023157"/>
    </source>
</evidence>
<evidence type="ECO:0000313" key="25">
    <source>
        <dbReference type="Proteomes" id="UP000677054"/>
    </source>
</evidence>
<dbReference type="OrthoDB" id="8958249at2759"/>
<dbReference type="Proteomes" id="UP000677054">
    <property type="component" value="Unassembled WGS sequence"/>
</dbReference>